<sequence length="163" mass="17869">MYLPSPEHPLGPTPHRPFRFPAQQPPASLLLLAPDHPLDAYGRPVLSMATLGEPLCLSSMELNPPDSSETLPVRIHLTETIPAPGGAPLTQQNPRWSLAAFRISGVGSKRKAWTQRLLISSWTPPPNVQDKSHIKYPSDFLSIGVNNAPWTHTRPAPTRLPTS</sequence>
<keyword evidence="3" id="KW-1185">Reference proteome</keyword>
<dbReference type="AlphaFoldDB" id="A0A4P9ZNL6"/>
<organism evidence="2 3">
    <name type="scientific">Dimargaris cristalligena</name>
    <dbReference type="NCBI Taxonomy" id="215637"/>
    <lineage>
        <taxon>Eukaryota</taxon>
        <taxon>Fungi</taxon>
        <taxon>Fungi incertae sedis</taxon>
        <taxon>Zoopagomycota</taxon>
        <taxon>Kickxellomycotina</taxon>
        <taxon>Dimargaritomycetes</taxon>
        <taxon>Dimargaritales</taxon>
        <taxon>Dimargaritaceae</taxon>
        <taxon>Dimargaris</taxon>
    </lineage>
</organism>
<evidence type="ECO:0000313" key="2">
    <source>
        <dbReference type="EMBL" id="RKP34201.1"/>
    </source>
</evidence>
<protein>
    <submittedName>
        <fullName evidence="2">Uncharacterized protein</fullName>
    </submittedName>
</protein>
<name>A0A4P9ZNL6_9FUNG</name>
<feature type="compositionally biased region" description="Pro residues" evidence="1">
    <location>
        <begin position="1"/>
        <end position="15"/>
    </location>
</feature>
<evidence type="ECO:0000313" key="3">
    <source>
        <dbReference type="Proteomes" id="UP000268162"/>
    </source>
</evidence>
<accession>A0A4P9ZNL6</accession>
<evidence type="ECO:0000256" key="1">
    <source>
        <dbReference type="SAM" id="MobiDB-lite"/>
    </source>
</evidence>
<proteinExistence type="predicted"/>
<reference evidence="3" key="1">
    <citation type="journal article" date="2018" name="Nat. Microbiol.">
        <title>Leveraging single-cell genomics to expand the fungal tree of life.</title>
        <authorList>
            <person name="Ahrendt S.R."/>
            <person name="Quandt C.A."/>
            <person name="Ciobanu D."/>
            <person name="Clum A."/>
            <person name="Salamov A."/>
            <person name="Andreopoulos B."/>
            <person name="Cheng J.F."/>
            <person name="Woyke T."/>
            <person name="Pelin A."/>
            <person name="Henrissat B."/>
            <person name="Reynolds N.K."/>
            <person name="Benny G.L."/>
            <person name="Smith M.E."/>
            <person name="James T.Y."/>
            <person name="Grigoriev I.V."/>
        </authorList>
    </citation>
    <scope>NUCLEOTIDE SEQUENCE [LARGE SCALE GENOMIC DNA]</scope>
    <source>
        <strain evidence="3">RSA 468</strain>
    </source>
</reference>
<dbReference type="Proteomes" id="UP000268162">
    <property type="component" value="Unassembled WGS sequence"/>
</dbReference>
<feature type="region of interest" description="Disordered" evidence="1">
    <location>
        <begin position="1"/>
        <end position="21"/>
    </location>
</feature>
<dbReference type="EMBL" id="ML003310">
    <property type="protein sequence ID" value="RKP34201.1"/>
    <property type="molecule type" value="Genomic_DNA"/>
</dbReference>
<gene>
    <name evidence="2" type="ORF">BJ085DRAFT_31997</name>
</gene>